<reference evidence="2" key="1">
    <citation type="submission" date="2020-12" db="UniProtKB">
        <authorList>
            <consortium name="WormBaseParasite"/>
        </authorList>
    </citation>
    <scope>IDENTIFICATION</scope>
    <source>
        <strain evidence="2">MHco3</strain>
    </source>
</reference>
<dbReference type="OrthoDB" id="5871053at2759"/>
<protein>
    <submittedName>
        <fullName evidence="2">Uncharacterized protein</fullName>
    </submittedName>
</protein>
<sequence length="235" mass="26178">MMDRAAWVGVMSERAAYEDKLRVGYPQKKKFAQRATSNNVPWHVELQRIFQAGNRRALDIETFTKQAAVKQNEQNALLASSRSVLSPMAAMAVESNRFSPPDIVVELKPDRAQDFVAKINGDHVLTDRNALLGNEIVASNFPMRDVPPPAPPPTRVLPALPPAMPPPSMILPRLLQPPRLGSGGIGVVETPLTVDEEATRIYARNLGRFEEPRSVRDKLPMRGESNSLDPYENWH</sequence>
<dbReference type="WBParaSite" id="HCON_00002570-00001">
    <property type="protein sequence ID" value="HCON_00002570-00001"/>
    <property type="gene ID" value="HCON_00002570"/>
</dbReference>
<proteinExistence type="predicted"/>
<name>A0A7I5E528_HAECO</name>
<dbReference type="AlphaFoldDB" id="A0A7I5E528"/>
<evidence type="ECO:0000313" key="1">
    <source>
        <dbReference type="Proteomes" id="UP000025227"/>
    </source>
</evidence>
<evidence type="ECO:0000313" key="2">
    <source>
        <dbReference type="WBParaSite" id="HCON_00002570-00001"/>
    </source>
</evidence>
<dbReference type="Proteomes" id="UP000025227">
    <property type="component" value="Unplaced"/>
</dbReference>
<keyword evidence="1" id="KW-1185">Reference proteome</keyword>
<organism evidence="1 2">
    <name type="scientific">Haemonchus contortus</name>
    <name type="common">Barber pole worm</name>
    <dbReference type="NCBI Taxonomy" id="6289"/>
    <lineage>
        <taxon>Eukaryota</taxon>
        <taxon>Metazoa</taxon>
        <taxon>Ecdysozoa</taxon>
        <taxon>Nematoda</taxon>
        <taxon>Chromadorea</taxon>
        <taxon>Rhabditida</taxon>
        <taxon>Rhabditina</taxon>
        <taxon>Rhabditomorpha</taxon>
        <taxon>Strongyloidea</taxon>
        <taxon>Trichostrongylidae</taxon>
        <taxon>Haemonchus</taxon>
    </lineage>
</organism>
<accession>A0A7I5E528</accession>